<feature type="domain" description="Homing endonuclease LAGLIDADG" evidence="1">
    <location>
        <begin position="12"/>
        <end position="94"/>
    </location>
</feature>
<dbReference type="EMBL" id="MHVG01000016">
    <property type="protein sequence ID" value="OHA90759.1"/>
    <property type="molecule type" value="Genomic_DNA"/>
</dbReference>
<evidence type="ECO:0000313" key="3">
    <source>
        <dbReference type="Proteomes" id="UP000178538"/>
    </source>
</evidence>
<dbReference type="Gene3D" id="3.10.28.10">
    <property type="entry name" value="Homing endonucleases"/>
    <property type="match status" value="1"/>
</dbReference>
<comment type="caution">
    <text evidence="2">The sequence shown here is derived from an EMBL/GenBank/DDBJ whole genome shotgun (WGS) entry which is preliminary data.</text>
</comment>
<dbReference type="InterPro" id="IPR004860">
    <property type="entry name" value="LAGLIDADG_dom"/>
</dbReference>
<dbReference type="Proteomes" id="UP000178538">
    <property type="component" value="Unassembled WGS sequence"/>
</dbReference>
<accession>A0A1G2T1Q4</accession>
<evidence type="ECO:0000259" key="1">
    <source>
        <dbReference type="Pfam" id="PF00961"/>
    </source>
</evidence>
<reference evidence="2 3" key="1">
    <citation type="journal article" date="2016" name="Nat. Commun.">
        <title>Thousands of microbial genomes shed light on interconnected biogeochemical processes in an aquifer system.</title>
        <authorList>
            <person name="Anantharaman K."/>
            <person name="Brown C.T."/>
            <person name="Hug L.A."/>
            <person name="Sharon I."/>
            <person name="Castelle C.J."/>
            <person name="Probst A.J."/>
            <person name="Thomas B.C."/>
            <person name="Singh A."/>
            <person name="Wilkins M.J."/>
            <person name="Karaoz U."/>
            <person name="Brodie E.L."/>
            <person name="Williams K.H."/>
            <person name="Hubbard S.S."/>
            <person name="Banfield J.F."/>
        </authorList>
    </citation>
    <scope>NUCLEOTIDE SEQUENCE [LARGE SCALE GENOMIC DNA]</scope>
</reference>
<sequence>MKNISSEQKSYLAGFLDGDGSIYVRLKPNITYKFGYQMIAYVAFFQSAKHREEFERVCKLIPFGMMRIRKDGILEYTISRQEEIIEFLLQIKNYLVMKKPQAELVLEVMKLRKDIQTQKDFNVLMNKIDQFRELNYSKKRKIREPVETIC</sequence>
<dbReference type="AlphaFoldDB" id="A0A1G2T1Q4"/>
<gene>
    <name evidence="2" type="ORF">A2832_01390</name>
</gene>
<dbReference type="GO" id="GO:0004519">
    <property type="term" value="F:endonuclease activity"/>
    <property type="evidence" value="ECO:0007669"/>
    <property type="project" value="InterPro"/>
</dbReference>
<proteinExistence type="predicted"/>
<dbReference type="STRING" id="1802737.A2832_01390"/>
<dbReference type="Pfam" id="PF00961">
    <property type="entry name" value="LAGLIDADG_1"/>
    <property type="match status" value="1"/>
</dbReference>
<dbReference type="InterPro" id="IPR027434">
    <property type="entry name" value="Homing_endonucl"/>
</dbReference>
<organism evidence="2 3">
    <name type="scientific">Candidatus Zambryskibacteria bacterium RIFCSPHIGHO2_01_FULL_44_22b</name>
    <dbReference type="NCBI Taxonomy" id="1802737"/>
    <lineage>
        <taxon>Bacteria</taxon>
        <taxon>Candidatus Zambryskiibacteriota</taxon>
    </lineage>
</organism>
<protein>
    <recommendedName>
        <fullName evidence="1">Homing endonuclease LAGLIDADG domain-containing protein</fullName>
    </recommendedName>
</protein>
<name>A0A1G2T1Q4_9BACT</name>
<evidence type="ECO:0000313" key="2">
    <source>
        <dbReference type="EMBL" id="OHA90759.1"/>
    </source>
</evidence>
<dbReference type="SUPFAM" id="SSF55608">
    <property type="entry name" value="Homing endonucleases"/>
    <property type="match status" value="1"/>
</dbReference>